<proteinExistence type="predicted"/>
<dbReference type="InterPro" id="IPR053139">
    <property type="entry name" value="Surface_bspA-like"/>
</dbReference>
<dbReference type="EMBL" id="FRCT01000001">
    <property type="protein sequence ID" value="SHM12150.1"/>
    <property type="molecule type" value="Genomic_DNA"/>
</dbReference>
<dbReference type="PROSITE" id="PS51766">
    <property type="entry name" value="DOCKERIN"/>
    <property type="match status" value="1"/>
</dbReference>
<dbReference type="CDD" id="cd14256">
    <property type="entry name" value="Dockerin_I"/>
    <property type="match status" value="1"/>
</dbReference>
<sequence length="952" mass="104778">MKIKGFISILAALAVITGSGANLPVAVAAEVVSEAESTAEYDLDAVSKNVEKDGVLYALYNGYAAVELVNDNTIEEFTVPETINNVPVVGIKWGAFRNCSKIKKLTLTKNVSVMEWSDVAEQTMEEIAVTEDNEAFTVEDGILYSKDMKTVVAFPPSNSAAEIKIADKAEKIAPYAFIACHNLTKIEVSNNVREIGAGAFAGCINLTSVNIPDGVQKIEQGTFIGTKALKDLKIPGSVENIYFEAFRDTGAVVVEDGIHYVDKWAVGADDDIDRADIRMGTVGTIEGLFSGKNKLKVITVPASVSHVGRYLAFGIYMPLELVVFNCPVIPAGCIGCPTVKEVWINDPDCKIEDHEKSIPAYWREPKEDPDSKTDIDEENDYTVKHTRVASANVAANSIQKAINTSLVELDEDIDQSSTTITKIEHYMEKAKKINQNTEDTSASVEAQPVEKVYSAPIKIGNPAKYDTIIRGHKGSTAEEYALKYKRVFDPFVPAVAVVGPDIVEDMDNGVDYWIYGENFATAQISSGRVTYGKEVPKEITIPETVKGATVKTVKVFQGKSDIVHIPATVENYVCLVDAAEDGIAYYDVAEDNPYLTSVDGIIYSKDMTKLIKVPSRYAGKKIVVPDTVKSIENFAFFSLDNVESIELPNDIEVISRCAFSGCDKLVSVNMPEKLGIISDNAFNGCTALKNVTIPDSVYYVGYNAFHDTSLVEFEKGLGYKDGWLVEVEHGNGKSEALVNIKEGTTGVAAIYANTDITLPKTVTKMSWGMIEGSDRGLRRADVYSHVLDYDAFVNAWFLKDIYIYDPECEICAGDQTMRAKHYEYADELVEYREGGYHEQYTDARTLANELNEIENSRVLEDTVIHGYEGSTAEAYAKMYGLKFEAMDDTNAYKNGDLNGDGQFNVGDLVLMNRYIHGTYTFNEKQFKSADLNGDGNADVFDVIEFRKRILAD</sequence>
<keyword evidence="1" id="KW-0732">Signal</keyword>
<dbReference type="Pfam" id="PF00404">
    <property type="entry name" value="Dockerin_1"/>
    <property type="match status" value="1"/>
</dbReference>
<dbReference type="SUPFAM" id="SSF63446">
    <property type="entry name" value="Type I dockerin domain"/>
    <property type="match status" value="1"/>
</dbReference>
<dbReference type="InterPro" id="IPR002105">
    <property type="entry name" value="Dockerin_1_rpt"/>
</dbReference>
<dbReference type="InterPro" id="IPR016134">
    <property type="entry name" value="Dockerin_dom"/>
</dbReference>
<dbReference type="InterPro" id="IPR032675">
    <property type="entry name" value="LRR_dom_sf"/>
</dbReference>
<feature type="domain" description="Dockerin" evidence="2">
    <location>
        <begin position="890"/>
        <end position="952"/>
    </location>
</feature>
<gene>
    <name evidence="3" type="ORF">SAMN04487860_101108</name>
</gene>
<accession>A0A1M7G791</accession>
<dbReference type="SUPFAM" id="SSF52058">
    <property type="entry name" value="L domain-like"/>
    <property type="match status" value="2"/>
</dbReference>
<dbReference type="GO" id="GO:0000272">
    <property type="term" value="P:polysaccharide catabolic process"/>
    <property type="evidence" value="ECO:0007669"/>
    <property type="project" value="InterPro"/>
</dbReference>
<dbReference type="RefSeq" id="WP_072947724.1">
    <property type="nucleotide sequence ID" value="NZ_FRCT01000001.1"/>
</dbReference>
<dbReference type="OrthoDB" id="1814257at2"/>
<dbReference type="AlphaFoldDB" id="A0A1M7G791"/>
<organism evidence="3 4">
    <name type="scientific">Ruminococcus flavefaciens</name>
    <dbReference type="NCBI Taxonomy" id="1265"/>
    <lineage>
        <taxon>Bacteria</taxon>
        <taxon>Bacillati</taxon>
        <taxon>Bacillota</taxon>
        <taxon>Clostridia</taxon>
        <taxon>Eubacteriales</taxon>
        <taxon>Oscillospiraceae</taxon>
        <taxon>Ruminococcus</taxon>
    </lineage>
</organism>
<dbReference type="Gene3D" id="3.80.10.10">
    <property type="entry name" value="Ribonuclease Inhibitor"/>
    <property type="match status" value="2"/>
</dbReference>
<dbReference type="InterPro" id="IPR026906">
    <property type="entry name" value="LRR_5"/>
</dbReference>
<name>A0A1M7G791_RUMFL</name>
<evidence type="ECO:0000259" key="2">
    <source>
        <dbReference type="PROSITE" id="PS51766"/>
    </source>
</evidence>
<protein>
    <submittedName>
        <fullName evidence="3">Leucine rich repeat-containing protein</fullName>
    </submittedName>
</protein>
<dbReference type="Gene3D" id="1.10.1330.10">
    <property type="entry name" value="Dockerin domain"/>
    <property type="match status" value="1"/>
</dbReference>
<evidence type="ECO:0000313" key="4">
    <source>
        <dbReference type="Proteomes" id="UP000184394"/>
    </source>
</evidence>
<dbReference type="PANTHER" id="PTHR45661">
    <property type="entry name" value="SURFACE ANTIGEN"/>
    <property type="match status" value="1"/>
</dbReference>
<evidence type="ECO:0000313" key="3">
    <source>
        <dbReference type="EMBL" id="SHM12150.1"/>
    </source>
</evidence>
<feature type="chain" id="PRO_5013201046" evidence="1">
    <location>
        <begin position="29"/>
        <end position="952"/>
    </location>
</feature>
<dbReference type="PANTHER" id="PTHR45661:SF3">
    <property type="entry name" value="IG-LIKE DOMAIN-CONTAINING PROTEIN"/>
    <property type="match status" value="1"/>
</dbReference>
<feature type="signal peptide" evidence="1">
    <location>
        <begin position="1"/>
        <end position="28"/>
    </location>
</feature>
<dbReference type="InterPro" id="IPR036439">
    <property type="entry name" value="Dockerin_dom_sf"/>
</dbReference>
<reference evidence="3 4" key="1">
    <citation type="submission" date="2016-11" db="EMBL/GenBank/DDBJ databases">
        <authorList>
            <person name="Jaros S."/>
            <person name="Januszkiewicz K."/>
            <person name="Wedrychowicz H."/>
        </authorList>
    </citation>
    <scope>NUCLEOTIDE SEQUENCE [LARGE SCALE GENOMIC DNA]</scope>
    <source>
        <strain evidence="3 4">Y1</strain>
    </source>
</reference>
<evidence type="ECO:0000256" key="1">
    <source>
        <dbReference type="SAM" id="SignalP"/>
    </source>
</evidence>
<dbReference type="GO" id="GO:0004553">
    <property type="term" value="F:hydrolase activity, hydrolyzing O-glycosyl compounds"/>
    <property type="evidence" value="ECO:0007669"/>
    <property type="project" value="InterPro"/>
</dbReference>
<dbReference type="Proteomes" id="UP000184394">
    <property type="component" value="Unassembled WGS sequence"/>
</dbReference>
<dbReference type="Pfam" id="PF13306">
    <property type="entry name" value="LRR_5"/>
    <property type="match status" value="3"/>
</dbReference>